<reference evidence="1 2" key="1">
    <citation type="submission" date="2021-06" db="EMBL/GenBank/DDBJ databases">
        <title>Caerostris darwini draft genome.</title>
        <authorList>
            <person name="Kono N."/>
            <person name="Arakawa K."/>
        </authorList>
    </citation>
    <scope>NUCLEOTIDE SEQUENCE [LARGE SCALE GENOMIC DNA]</scope>
</reference>
<evidence type="ECO:0000313" key="2">
    <source>
        <dbReference type="Proteomes" id="UP001054837"/>
    </source>
</evidence>
<evidence type="ECO:0000313" key="1">
    <source>
        <dbReference type="EMBL" id="GIY58067.1"/>
    </source>
</evidence>
<name>A0AAV4UJP5_9ARAC</name>
<gene>
    <name evidence="1" type="ORF">CDAR_74311</name>
</gene>
<dbReference type="Proteomes" id="UP001054837">
    <property type="component" value="Unassembled WGS sequence"/>
</dbReference>
<sequence>MFSSKKSDNYQVEFLVNESNQDPVSNSSHNSFPGSIIRPLLSLRKLFFDRNPLAFKTFESIQLQPIRGNLVSSLNWGTPERWQLPKNPNFLQFHVFIETILLAAPPNETI</sequence>
<comment type="caution">
    <text evidence="1">The sequence shown here is derived from an EMBL/GenBank/DDBJ whole genome shotgun (WGS) entry which is preliminary data.</text>
</comment>
<dbReference type="AlphaFoldDB" id="A0AAV4UJP5"/>
<protein>
    <submittedName>
        <fullName evidence="1">Uncharacterized protein</fullName>
    </submittedName>
</protein>
<proteinExistence type="predicted"/>
<organism evidence="1 2">
    <name type="scientific">Caerostris darwini</name>
    <dbReference type="NCBI Taxonomy" id="1538125"/>
    <lineage>
        <taxon>Eukaryota</taxon>
        <taxon>Metazoa</taxon>
        <taxon>Ecdysozoa</taxon>
        <taxon>Arthropoda</taxon>
        <taxon>Chelicerata</taxon>
        <taxon>Arachnida</taxon>
        <taxon>Araneae</taxon>
        <taxon>Araneomorphae</taxon>
        <taxon>Entelegynae</taxon>
        <taxon>Araneoidea</taxon>
        <taxon>Araneidae</taxon>
        <taxon>Caerostris</taxon>
    </lineage>
</organism>
<keyword evidence="2" id="KW-1185">Reference proteome</keyword>
<dbReference type="EMBL" id="BPLQ01011454">
    <property type="protein sequence ID" value="GIY58067.1"/>
    <property type="molecule type" value="Genomic_DNA"/>
</dbReference>
<accession>A0AAV4UJP5</accession>